<dbReference type="SUPFAM" id="SSF46689">
    <property type="entry name" value="Homeodomain-like"/>
    <property type="match status" value="1"/>
</dbReference>
<dbReference type="RefSeq" id="WP_158510345.1">
    <property type="nucleotide sequence ID" value="NZ_CANKXR010000010.1"/>
</dbReference>
<dbReference type="EMBL" id="CXWC01000010">
    <property type="protein sequence ID" value="CTQ70157.1"/>
    <property type="molecule type" value="Genomic_DNA"/>
</dbReference>
<keyword evidence="6" id="KW-1185">Reference proteome</keyword>
<dbReference type="InterPro" id="IPR020449">
    <property type="entry name" value="Tscrpt_reg_AraC-type_HTH"/>
</dbReference>
<evidence type="ECO:0000256" key="1">
    <source>
        <dbReference type="ARBA" id="ARBA00023015"/>
    </source>
</evidence>
<dbReference type="STRING" id="311410.LA5095_01144"/>
<feature type="domain" description="HTH araC/xylS-type" evidence="4">
    <location>
        <begin position="219"/>
        <end position="317"/>
    </location>
</feature>
<gene>
    <name evidence="5" type="primary">cdhR_5</name>
    <name evidence="5" type="ORF">LA5096_02399</name>
</gene>
<accession>A0A0M7A6C0</accession>
<evidence type="ECO:0000256" key="3">
    <source>
        <dbReference type="ARBA" id="ARBA00023163"/>
    </source>
</evidence>
<evidence type="ECO:0000313" key="5">
    <source>
        <dbReference type="EMBL" id="CTQ70157.1"/>
    </source>
</evidence>
<dbReference type="InterPro" id="IPR009057">
    <property type="entry name" value="Homeodomain-like_sf"/>
</dbReference>
<protein>
    <submittedName>
        <fullName evidence="5">Carnitine catabolism transcriptional activator</fullName>
    </submittedName>
</protein>
<evidence type="ECO:0000256" key="2">
    <source>
        <dbReference type="ARBA" id="ARBA00023125"/>
    </source>
</evidence>
<keyword evidence="3" id="KW-0804">Transcription</keyword>
<name>A0A0M7A6C0_9HYPH</name>
<dbReference type="CDD" id="cd03136">
    <property type="entry name" value="GATase1_AraC_ArgR_like"/>
    <property type="match status" value="1"/>
</dbReference>
<dbReference type="PROSITE" id="PS01124">
    <property type="entry name" value="HTH_ARAC_FAMILY_2"/>
    <property type="match status" value="1"/>
</dbReference>
<dbReference type="Gene3D" id="3.40.50.880">
    <property type="match status" value="1"/>
</dbReference>
<dbReference type="GeneID" id="97669788"/>
<dbReference type="Gene3D" id="1.10.10.60">
    <property type="entry name" value="Homeodomain-like"/>
    <property type="match status" value="1"/>
</dbReference>
<dbReference type="SMART" id="SM00342">
    <property type="entry name" value="HTH_ARAC"/>
    <property type="match status" value="1"/>
</dbReference>
<dbReference type="Proteomes" id="UP000049983">
    <property type="component" value="Unassembled WGS sequence"/>
</dbReference>
<reference evidence="6" key="1">
    <citation type="submission" date="2015-07" db="EMBL/GenBank/DDBJ databases">
        <authorList>
            <person name="Rodrigo-Torres Lidia"/>
            <person name="Arahal R.David."/>
        </authorList>
    </citation>
    <scope>NUCLEOTIDE SEQUENCE [LARGE SCALE GENOMIC DNA]</scope>
    <source>
        <strain evidence="6">CECT 5096</strain>
    </source>
</reference>
<keyword evidence="1" id="KW-0805">Transcription regulation</keyword>
<evidence type="ECO:0000259" key="4">
    <source>
        <dbReference type="PROSITE" id="PS01124"/>
    </source>
</evidence>
<dbReference type="PRINTS" id="PR00032">
    <property type="entry name" value="HTHARAC"/>
</dbReference>
<dbReference type="GO" id="GO:0043565">
    <property type="term" value="F:sequence-specific DNA binding"/>
    <property type="evidence" value="ECO:0007669"/>
    <property type="project" value="InterPro"/>
</dbReference>
<sequence>MPEDRCARFALVLQPEFSLTTLTIATEALRIANQNSGQRLFDWQIVSEDGGNVRASSGLWFAADCDLASAEIADVTLLFEGNLPTQHLSKHLLGYLRRAARFGSVVGGLDSAAYALSQTGLVGTETSPEVVLHWEAVPSFREWFPDARPLNRIFQLTQNRAQCAGGIATLDLMLELIARFASEAMANEVANALIHTRRGSHTRQRSDQSFYGEPLKPSARIVSLMKDNLDTPLALEELSFRLSMPSRTMSRICKATFGVSPMRLYLRIRLQAARNFLFYEEHSIKEIAEATGFSYPATFSRCFQNQFGQSPSQFRLRLRQKQRFAEHPEIHRLVESGYSSGG</sequence>
<dbReference type="GO" id="GO:0003700">
    <property type="term" value="F:DNA-binding transcription factor activity"/>
    <property type="evidence" value="ECO:0007669"/>
    <property type="project" value="InterPro"/>
</dbReference>
<dbReference type="PROSITE" id="PS00041">
    <property type="entry name" value="HTH_ARAC_FAMILY_1"/>
    <property type="match status" value="1"/>
</dbReference>
<organism evidence="5 6">
    <name type="scientific">Roseibium album</name>
    <dbReference type="NCBI Taxonomy" id="311410"/>
    <lineage>
        <taxon>Bacteria</taxon>
        <taxon>Pseudomonadati</taxon>
        <taxon>Pseudomonadota</taxon>
        <taxon>Alphaproteobacteria</taxon>
        <taxon>Hyphomicrobiales</taxon>
        <taxon>Stappiaceae</taxon>
        <taxon>Roseibium</taxon>
    </lineage>
</organism>
<dbReference type="PANTHER" id="PTHR43280">
    <property type="entry name" value="ARAC-FAMILY TRANSCRIPTIONAL REGULATOR"/>
    <property type="match status" value="1"/>
</dbReference>
<proteinExistence type="predicted"/>
<dbReference type="InterPro" id="IPR029062">
    <property type="entry name" value="Class_I_gatase-like"/>
</dbReference>
<dbReference type="AlphaFoldDB" id="A0A0M7A6C0"/>
<dbReference type="SUPFAM" id="SSF52317">
    <property type="entry name" value="Class I glutamine amidotransferase-like"/>
    <property type="match status" value="1"/>
</dbReference>
<dbReference type="InterPro" id="IPR018062">
    <property type="entry name" value="HTH_AraC-typ_CS"/>
</dbReference>
<keyword evidence="2" id="KW-0238">DNA-binding</keyword>
<dbReference type="Pfam" id="PF12833">
    <property type="entry name" value="HTH_18"/>
    <property type="match status" value="1"/>
</dbReference>
<evidence type="ECO:0000313" key="6">
    <source>
        <dbReference type="Proteomes" id="UP000049983"/>
    </source>
</evidence>
<dbReference type="PANTHER" id="PTHR43280:SF2">
    <property type="entry name" value="HTH-TYPE TRANSCRIPTIONAL REGULATOR EXSA"/>
    <property type="match status" value="1"/>
</dbReference>
<dbReference type="InterPro" id="IPR018060">
    <property type="entry name" value="HTH_AraC"/>
</dbReference>